<protein>
    <submittedName>
        <fullName evidence="3">SORBS2</fullName>
    </submittedName>
</protein>
<reference evidence="3" key="2">
    <citation type="submission" date="2020-10" db="UniProtKB">
        <authorList>
            <consortium name="WormBaseParasite"/>
        </authorList>
    </citation>
    <scope>IDENTIFICATION</scope>
</reference>
<sequence>MAGDYTSMVSRVGGTKGESAASSGQRVISADWYSDSMSSPDDIKASKVSQTTTTSVVQYNNYVTSGRRLDPSPEGLCESRTSKHARADRIYVAPCACMWSSSFRNSERTGFRSDAAFLYVSS</sequence>
<feature type="region of interest" description="Disordered" evidence="1">
    <location>
        <begin position="1"/>
        <end position="23"/>
    </location>
</feature>
<keyword evidence="2" id="KW-1185">Reference proteome</keyword>
<dbReference type="WBParaSite" id="Pan_g533.t1">
    <property type="protein sequence ID" value="Pan_g533.t1"/>
    <property type="gene ID" value="Pan_g533"/>
</dbReference>
<organism evidence="2 3">
    <name type="scientific">Panagrellus redivivus</name>
    <name type="common">Microworm</name>
    <dbReference type="NCBI Taxonomy" id="6233"/>
    <lineage>
        <taxon>Eukaryota</taxon>
        <taxon>Metazoa</taxon>
        <taxon>Ecdysozoa</taxon>
        <taxon>Nematoda</taxon>
        <taxon>Chromadorea</taxon>
        <taxon>Rhabditida</taxon>
        <taxon>Tylenchina</taxon>
        <taxon>Panagrolaimomorpha</taxon>
        <taxon>Panagrolaimoidea</taxon>
        <taxon>Panagrolaimidae</taxon>
        <taxon>Panagrellus</taxon>
    </lineage>
</organism>
<dbReference type="AlphaFoldDB" id="A0A7E4W1D7"/>
<name>A0A7E4W1D7_PANRE</name>
<dbReference type="Proteomes" id="UP000492821">
    <property type="component" value="Unassembled WGS sequence"/>
</dbReference>
<evidence type="ECO:0000313" key="3">
    <source>
        <dbReference type="WBParaSite" id="Pan_g533.t1"/>
    </source>
</evidence>
<evidence type="ECO:0000313" key="2">
    <source>
        <dbReference type="Proteomes" id="UP000492821"/>
    </source>
</evidence>
<accession>A0A7E4W1D7</accession>
<proteinExistence type="predicted"/>
<reference evidence="2" key="1">
    <citation type="journal article" date="2013" name="Genetics">
        <title>The draft genome and transcriptome of Panagrellus redivivus are shaped by the harsh demands of a free-living lifestyle.</title>
        <authorList>
            <person name="Srinivasan J."/>
            <person name="Dillman A.R."/>
            <person name="Macchietto M.G."/>
            <person name="Heikkinen L."/>
            <person name="Lakso M."/>
            <person name="Fracchia K.M."/>
            <person name="Antoshechkin I."/>
            <person name="Mortazavi A."/>
            <person name="Wong G."/>
            <person name="Sternberg P.W."/>
        </authorList>
    </citation>
    <scope>NUCLEOTIDE SEQUENCE [LARGE SCALE GENOMIC DNA]</scope>
    <source>
        <strain evidence="2">MT8872</strain>
    </source>
</reference>
<evidence type="ECO:0000256" key="1">
    <source>
        <dbReference type="SAM" id="MobiDB-lite"/>
    </source>
</evidence>